<dbReference type="GO" id="GO:0005737">
    <property type="term" value="C:cytoplasm"/>
    <property type="evidence" value="ECO:0007669"/>
    <property type="project" value="UniProtKB-SubCell"/>
</dbReference>
<dbReference type="PIRSF" id="PIRSF001586">
    <property type="entry name" value="FGAM_synth_I"/>
    <property type="match status" value="1"/>
</dbReference>
<reference evidence="9 11" key="1">
    <citation type="submission" date="2015-09" db="EMBL/GenBank/DDBJ databases">
        <title>Draft genome sequence of Hydrogenibacillus schlegelii DSM 2000.</title>
        <authorList>
            <person name="Hemp J."/>
        </authorList>
    </citation>
    <scope>NUCLEOTIDE SEQUENCE [LARGE SCALE GENOMIC DNA]</scope>
    <source>
        <strain evidence="9 11">MA 48</strain>
    </source>
</reference>
<evidence type="ECO:0000256" key="8">
    <source>
        <dbReference type="HAMAP-Rule" id="MF_00421"/>
    </source>
</evidence>
<dbReference type="OrthoDB" id="9804441at2"/>
<keyword evidence="10" id="KW-0808">Transferase</keyword>
<dbReference type="Proteomes" id="UP000244180">
    <property type="component" value="Unassembled WGS sequence"/>
</dbReference>
<keyword evidence="2 8" id="KW-0436">Ligase</keyword>
<dbReference type="GO" id="GO:0005524">
    <property type="term" value="F:ATP binding"/>
    <property type="evidence" value="ECO:0007669"/>
    <property type="project" value="UniProtKB-KW"/>
</dbReference>
<keyword evidence="3 8" id="KW-0547">Nucleotide-binding</keyword>
<evidence type="ECO:0000313" key="12">
    <source>
        <dbReference type="Proteomes" id="UP000244180"/>
    </source>
</evidence>
<evidence type="ECO:0000256" key="6">
    <source>
        <dbReference type="ARBA" id="ARBA00022840"/>
    </source>
</evidence>
<dbReference type="GO" id="GO:0004642">
    <property type="term" value="F:phosphoribosylformylglycinamidine synthase activity"/>
    <property type="evidence" value="ECO:0007669"/>
    <property type="project" value="UniProtKB-UniRule"/>
</dbReference>
<dbReference type="GO" id="GO:0016740">
    <property type="term" value="F:transferase activity"/>
    <property type="evidence" value="ECO:0007669"/>
    <property type="project" value="UniProtKB-KW"/>
</dbReference>
<name>A0A179IRR2_HYDSH</name>
<dbReference type="RefSeq" id="WP_066200779.1">
    <property type="nucleotide sequence ID" value="NZ_CBCSAS010000035.1"/>
</dbReference>
<comment type="subcellular location">
    <subcellularLocation>
        <location evidence="8">Cytoplasm</location>
    </subcellularLocation>
</comment>
<evidence type="ECO:0000313" key="9">
    <source>
        <dbReference type="EMBL" id="OAR04390.1"/>
    </source>
</evidence>
<keyword evidence="4 8" id="KW-0658">Purine biosynthesis</keyword>
<comment type="subunit">
    <text evidence="8">Part of the FGAM synthase complex composed of 1 PurL, 1 PurQ and 2 PurS subunits.</text>
</comment>
<dbReference type="GO" id="GO:0006189">
    <property type="term" value="P:'de novo' IMP biosynthetic process"/>
    <property type="evidence" value="ECO:0007669"/>
    <property type="project" value="UniProtKB-UniRule"/>
</dbReference>
<evidence type="ECO:0000256" key="5">
    <source>
        <dbReference type="ARBA" id="ARBA00022801"/>
    </source>
</evidence>
<comment type="function">
    <text evidence="8">Part of the phosphoribosylformylglycinamidine synthase complex involved in the purines biosynthetic pathway. Catalyzes the ATP-dependent conversion of formylglycinamide ribonucleotide (FGAR) and glutamine to yield formylglycinamidine ribonucleotide (FGAM) and glutamate. The FGAM synthase complex is composed of three subunits. PurQ produces an ammonia molecule by converting glutamine to glutamate. PurL transfers the ammonia molecule to FGAR to form FGAM in an ATP-dependent manner. PurS interacts with PurQ and PurL and is thought to assist in the transfer of the ammonia molecule from PurQ to PurL.</text>
</comment>
<dbReference type="SUPFAM" id="SSF52317">
    <property type="entry name" value="Class I glutamine amidotransferase-like"/>
    <property type="match status" value="1"/>
</dbReference>
<accession>A0A179IRR2</accession>
<evidence type="ECO:0000256" key="7">
    <source>
        <dbReference type="ARBA" id="ARBA00022962"/>
    </source>
</evidence>
<dbReference type="PANTHER" id="PTHR47552">
    <property type="entry name" value="PHOSPHORIBOSYLFORMYLGLYCINAMIDINE SYNTHASE SUBUNIT PURQ"/>
    <property type="match status" value="1"/>
</dbReference>
<organism evidence="9 11">
    <name type="scientific">Hydrogenibacillus schlegelii</name>
    <name type="common">Bacillus schlegelii</name>
    <dbReference type="NCBI Taxonomy" id="1484"/>
    <lineage>
        <taxon>Bacteria</taxon>
        <taxon>Bacillati</taxon>
        <taxon>Bacillota</taxon>
        <taxon>Bacilli</taxon>
        <taxon>Bacillales</taxon>
        <taxon>Bacillales Family X. Incertae Sedis</taxon>
        <taxon>Hydrogenibacillus</taxon>
    </lineage>
</organism>
<keyword evidence="11" id="KW-1185">Reference proteome</keyword>
<dbReference type="CDD" id="cd01740">
    <property type="entry name" value="GATase1_FGAR_AT"/>
    <property type="match status" value="1"/>
</dbReference>
<keyword evidence="1 8" id="KW-0963">Cytoplasm</keyword>
<comment type="catalytic activity">
    <reaction evidence="8">
        <text>N(2)-formyl-N(1)-(5-phospho-beta-D-ribosyl)glycinamide + L-glutamine + ATP + H2O = 2-formamido-N(1)-(5-O-phospho-beta-D-ribosyl)acetamidine + L-glutamate + ADP + phosphate + H(+)</text>
        <dbReference type="Rhea" id="RHEA:17129"/>
        <dbReference type="ChEBI" id="CHEBI:15377"/>
        <dbReference type="ChEBI" id="CHEBI:15378"/>
        <dbReference type="ChEBI" id="CHEBI:29985"/>
        <dbReference type="ChEBI" id="CHEBI:30616"/>
        <dbReference type="ChEBI" id="CHEBI:43474"/>
        <dbReference type="ChEBI" id="CHEBI:58359"/>
        <dbReference type="ChEBI" id="CHEBI:147286"/>
        <dbReference type="ChEBI" id="CHEBI:147287"/>
        <dbReference type="ChEBI" id="CHEBI:456216"/>
        <dbReference type="EC" id="6.3.5.3"/>
    </reaction>
</comment>
<sequence>MAKFGVLVFPGTNCEIDVLRVLRDLLHQDAELVWYEERDLERYDAVILPGGFSYGDYLRAGAMARWTPVIEAVYAAAEKGRLILGICNGFQILTEAGLLPGALQRNRHLRYVCGWTHVRVERTDTPFTSAYRKGQVLRIPISHGEGNFYADPDALAEIEKRGQVLLRYATPDGQLTETANPNGSLHHIAGIMNKAGNVMGLMPHPERACEAVLGSEDGCGIFASMIHYLTKGRVFHVG</sequence>
<dbReference type="InterPro" id="IPR010075">
    <property type="entry name" value="PRibForGlyAmidine_synth_PurQ"/>
</dbReference>
<feature type="active site" evidence="8">
    <location>
        <position position="206"/>
    </location>
</feature>
<dbReference type="EMBL" id="PEBV01000024">
    <property type="protein sequence ID" value="PTQ52406.1"/>
    <property type="molecule type" value="Genomic_DNA"/>
</dbReference>
<feature type="active site" evidence="8">
    <location>
        <position position="204"/>
    </location>
</feature>
<dbReference type="EMBL" id="JXBB01000017">
    <property type="protein sequence ID" value="OAR04390.1"/>
    <property type="molecule type" value="Genomic_DNA"/>
</dbReference>
<dbReference type="STRING" id="1484.SA87_01900"/>
<dbReference type="NCBIfam" id="TIGR01737">
    <property type="entry name" value="FGAM_synth_I"/>
    <property type="match status" value="1"/>
</dbReference>
<comment type="pathway">
    <text evidence="8">Purine metabolism; IMP biosynthesis via de novo pathway; 5-amino-1-(5-phospho-D-ribosyl)imidazole from N(2)-formyl-N(1)-(5-phospho-D-ribosyl)glycinamide: step 1/2.</text>
</comment>
<gene>
    <name evidence="8" type="primary">purQ</name>
    <name evidence="10" type="ORF">HSCHL_0242</name>
    <name evidence="9" type="ORF">SA87_01900</name>
</gene>
<keyword evidence="7 8" id="KW-0315">Glutamine amidotransferase</keyword>
<dbReference type="PANTHER" id="PTHR47552:SF1">
    <property type="entry name" value="PHOSPHORIBOSYLFORMYLGLYCINAMIDINE SYNTHASE SUBUNIT PURQ"/>
    <property type="match status" value="1"/>
</dbReference>
<reference evidence="10 12" key="2">
    <citation type="submission" date="2017-08" db="EMBL/GenBank/DDBJ databases">
        <title>Burning lignite coal seam in the remote Altai Mountains harbors a hydrogen-driven thermophilic microbial community.</title>
        <authorList>
            <person name="Kadnikov V.V."/>
            <person name="Mardanov A.V."/>
            <person name="Ivasenko D."/>
            <person name="Beletsky A.V."/>
            <person name="Karnachuk O.V."/>
            <person name="Ravin N.V."/>
        </authorList>
    </citation>
    <scope>NUCLEOTIDE SEQUENCE [LARGE SCALE GENOMIC DNA]</scope>
    <source>
        <strain evidence="10">AL33</strain>
    </source>
</reference>
<evidence type="ECO:0000256" key="2">
    <source>
        <dbReference type="ARBA" id="ARBA00022598"/>
    </source>
</evidence>
<evidence type="ECO:0000256" key="3">
    <source>
        <dbReference type="ARBA" id="ARBA00022741"/>
    </source>
</evidence>
<dbReference type="EC" id="3.5.1.2" evidence="8"/>
<dbReference type="UniPathway" id="UPA00074">
    <property type="reaction ID" value="UER00128"/>
</dbReference>
<proteinExistence type="inferred from homology"/>
<dbReference type="Pfam" id="PF13507">
    <property type="entry name" value="GATase_5"/>
    <property type="match status" value="1"/>
</dbReference>
<evidence type="ECO:0000256" key="1">
    <source>
        <dbReference type="ARBA" id="ARBA00022490"/>
    </source>
</evidence>
<dbReference type="EC" id="6.3.5.3" evidence="8"/>
<evidence type="ECO:0000313" key="11">
    <source>
        <dbReference type="Proteomes" id="UP000243024"/>
    </source>
</evidence>
<dbReference type="HAMAP" id="MF_00421">
    <property type="entry name" value="PurQ"/>
    <property type="match status" value="1"/>
</dbReference>
<protein>
    <recommendedName>
        <fullName evidence="8">Phosphoribosylformylglycinamidine synthase subunit PurQ</fullName>
        <shortName evidence="8">FGAM synthase</shortName>
        <ecNumber evidence="8">6.3.5.3</ecNumber>
    </recommendedName>
    <alternativeName>
        <fullName evidence="8">Formylglycinamide ribonucleotide amidotransferase subunit I</fullName>
        <shortName evidence="8">FGAR amidotransferase I</shortName>
        <shortName evidence="8">FGAR-AT I</shortName>
    </alternativeName>
    <alternativeName>
        <fullName evidence="8">Glutaminase PurQ</fullName>
        <ecNumber evidence="8">3.5.1.2</ecNumber>
    </alternativeName>
    <alternativeName>
        <fullName evidence="8">Phosphoribosylformylglycinamidine synthase subunit I</fullName>
    </alternativeName>
</protein>
<dbReference type="NCBIfam" id="NF002957">
    <property type="entry name" value="PRK03619.1"/>
    <property type="match status" value="1"/>
</dbReference>
<dbReference type="PROSITE" id="PS51273">
    <property type="entry name" value="GATASE_TYPE_1"/>
    <property type="match status" value="1"/>
</dbReference>
<comment type="catalytic activity">
    <reaction evidence="8">
        <text>L-glutamine + H2O = L-glutamate + NH4(+)</text>
        <dbReference type="Rhea" id="RHEA:15889"/>
        <dbReference type="ChEBI" id="CHEBI:15377"/>
        <dbReference type="ChEBI" id="CHEBI:28938"/>
        <dbReference type="ChEBI" id="CHEBI:29985"/>
        <dbReference type="ChEBI" id="CHEBI:58359"/>
        <dbReference type="EC" id="3.5.1.2"/>
    </reaction>
</comment>
<keyword evidence="5 8" id="KW-0378">Hydrolase</keyword>
<dbReference type="GO" id="GO:0004359">
    <property type="term" value="F:glutaminase activity"/>
    <property type="evidence" value="ECO:0007669"/>
    <property type="project" value="UniProtKB-EC"/>
</dbReference>
<feature type="active site" description="Nucleophile" evidence="8">
    <location>
        <position position="87"/>
    </location>
</feature>
<dbReference type="Gene3D" id="3.40.50.880">
    <property type="match status" value="1"/>
</dbReference>
<evidence type="ECO:0000313" key="10">
    <source>
        <dbReference type="EMBL" id="PTQ52406.1"/>
    </source>
</evidence>
<dbReference type="InterPro" id="IPR029062">
    <property type="entry name" value="Class_I_gatase-like"/>
</dbReference>
<keyword evidence="6 8" id="KW-0067">ATP-binding</keyword>
<dbReference type="SMART" id="SM01211">
    <property type="entry name" value="GATase_5"/>
    <property type="match status" value="1"/>
</dbReference>
<comment type="caution">
    <text evidence="9">The sequence shown here is derived from an EMBL/GenBank/DDBJ whole genome shotgun (WGS) entry which is preliminary data.</text>
</comment>
<evidence type="ECO:0000256" key="4">
    <source>
        <dbReference type="ARBA" id="ARBA00022755"/>
    </source>
</evidence>
<dbReference type="AlphaFoldDB" id="A0A179IRR2"/>
<dbReference type="Proteomes" id="UP000243024">
    <property type="component" value="Unassembled WGS sequence"/>
</dbReference>